<feature type="transmembrane region" description="Helical" evidence="8">
    <location>
        <begin position="16"/>
        <end position="41"/>
    </location>
</feature>
<dbReference type="Pfam" id="PF00005">
    <property type="entry name" value="ABC_tran"/>
    <property type="match status" value="1"/>
</dbReference>
<sequence length="548" mass="59749">MSEPALDAFTHCRRELAACMVLTVLLALISLIPALTVGVILDRVIQTRAFATLLAVLLAFAIFYACEAVFTYVHDRLMLYITHSAVVQAETGFWKMLAAAPYPELERLAKDDGLARFLSIGTDVRFRSDWAVASAAIPLCLFVGMSALFLVSSTLCLPIAGLTVVFMAAHFAMTRTQRHAARGLQRTREQELASVEEMLRGALSLKAHHAFDFCINRWQASKHAYEIALQRWSTASVVQGLVSLSFERISLAIVLGVGAYEVVAGKLSVGQLVMANMLLRQISAQVRQIAPLLQRRTAFHESQAQMRKFLAGKQASAPRNTVLPARTESAVVARHLSFRTPQGRPVLDGISFELPPGKSLAILGESGSGKTTLLKLLSGWYAPSSGVALVHGLAPATRTDLVYLSQQEHLFNCGIVENVMLGRQSPNAAEQSLHRLDLNALLTAQPSPMEGVGQLSGGERQGVCIARAMVPPDAALFLDEPTTALDAGRRANIVSWLHAKARERQVMVFATHDSDLAQIADYVLRLSQGRLVSFTPQEDSLHRVKQQA</sequence>
<comment type="subcellular location">
    <subcellularLocation>
        <location evidence="1">Cell membrane</location>
        <topology evidence="1">Multi-pass membrane protein</topology>
    </subcellularLocation>
</comment>
<evidence type="ECO:0000256" key="1">
    <source>
        <dbReference type="ARBA" id="ARBA00004651"/>
    </source>
</evidence>
<evidence type="ECO:0000259" key="10">
    <source>
        <dbReference type="PROSITE" id="PS50929"/>
    </source>
</evidence>
<dbReference type="InterPro" id="IPR027417">
    <property type="entry name" value="P-loop_NTPase"/>
</dbReference>
<feature type="domain" description="ABC transporter" evidence="9">
    <location>
        <begin position="331"/>
        <end position="548"/>
    </location>
</feature>
<dbReference type="SMART" id="SM00382">
    <property type="entry name" value="AAA"/>
    <property type="match status" value="1"/>
</dbReference>
<reference evidence="11 12" key="1">
    <citation type="submission" date="2018-08" db="EMBL/GenBank/DDBJ databases">
        <title>Hydrogenophaga sp. LA-38 isolated from sludge.</title>
        <authorList>
            <person name="Im W.-T."/>
        </authorList>
    </citation>
    <scope>NUCLEOTIDE SEQUENCE [LARGE SCALE GENOMIC DNA]</scope>
    <source>
        <strain evidence="11 12">LA-38</strain>
    </source>
</reference>
<dbReference type="SUPFAM" id="SSF90123">
    <property type="entry name" value="ABC transporter transmembrane region"/>
    <property type="match status" value="1"/>
</dbReference>
<dbReference type="GO" id="GO:0005524">
    <property type="term" value="F:ATP binding"/>
    <property type="evidence" value="ECO:0007669"/>
    <property type="project" value="UniProtKB-KW"/>
</dbReference>
<dbReference type="InterPro" id="IPR003593">
    <property type="entry name" value="AAA+_ATPase"/>
</dbReference>
<feature type="transmembrane region" description="Helical" evidence="8">
    <location>
        <begin position="53"/>
        <end position="73"/>
    </location>
</feature>
<organism evidence="11 12">
    <name type="scientific">Hydrogenophaga borbori</name>
    <dbReference type="NCBI Taxonomy" id="2294117"/>
    <lineage>
        <taxon>Bacteria</taxon>
        <taxon>Pseudomonadati</taxon>
        <taxon>Pseudomonadota</taxon>
        <taxon>Betaproteobacteria</taxon>
        <taxon>Burkholderiales</taxon>
        <taxon>Comamonadaceae</taxon>
        <taxon>Hydrogenophaga</taxon>
    </lineage>
</organism>
<dbReference type="Gene3D" id="1.20.1560.10">
    <property type="entry name" value="ABC transporter type 1, transmembrane domain"/>
    <property type="match status" value="1"/>
</dbReference>
<keyword evidence="7 8" id="KW-0472">Membrane</keyword>
<dbReference type="CDD" id="cd07346">
    <property type="entry name" value="ABC_6TM_exporters"/>
    <property type="match status" value="1"/>
</dbReference>
<dbReference type="GO" id="GO:0005886">
    <property type="term" value="C:plasma membrane"/>
    <property type="evidence" value="ECO:0007669"/>
    <property type="project" value="UniProtKB-SubCell"/>
</dbReference>
<evidence type="ECO:0000256" key="3">
    <source>
        <dbReference type="ARBA" id="ARBA00022692"/>
    </source>
</evidence>
<evidence type="ECO:0000256" key="5">
    <source>
        <dbReference type="ARBA" id="ARBA00022840"/>
    </source>
</evidence>
<keyword evidence="12" id="KW-1185">Reference proteome</keyword>
<gene>
    <name evidence="11" type="ORF">DY262_18175</name>
</gene>
<dbReference type="Proteomes" id="UP000261931">
    <property type="component" value="Unassembled WGS sequence"/>
</dbReference>
<dbReference type="InterPro" id="IPR039421">
    <property type="entry name" value="Type_1_exporter"/>
</dbReference>
<name>A0A372EFS6_9BURK</name>
<dbReference type="Gene3D" id="3.40.50.300">
    <property type="entry name" value="P-loop containing nucleotide triphosphate hydrolases"/>
    <property type="match status" value="1"/>
</dbReference>
<evidence type="ECO:0000256" key="2">
    <source>
        <dbReference type="ARBA" id="ARBA00022475"/>
    </source>
</evidence>
<keyword evidence="3 8" id="KW-0812">Transmembrane</keyword>
<dbReference type="PROSITE" id="PS50929">
    <property type="entry name" value="ABC_TM1F"/>
    <property type="match status" value="1"/>
</dbReference>
<dbReference type="InterPro" id="IPR036640">
    <property type="entry name" value="ABC1_TM_sf"/>
</dbReference>
<evidence type="ECO:0000256" key="4">
    <source>
        <dbReference type="ARBA" id="ARBA00022741"/>
    </source>
</evidence>
<feature type="transmembrane region" description="Helical" evidence="8">
    <location>
        <begin position="157"/>
        <end position="173"/>
    </location>
</feature>
<comment type="caution">
    <text evidence="11">The sequence shown here is derived from an EMBL/GenBank/DDBJ whole genome shotgun (WGS) entry which is preliminary data.</text>
</comment>
<dbReference type="PANTHER" id="PTHR24221">
    <property type="entry name" value="ATP-BINDING CASSETTE SUB-FAMILY B"/>
    <property type="match status" value="1"/>
</dbReference>
<evidence type="ECO:0000256" key="8">
    <source>
        <dbReference type="SAM" id="Phobius"/>
    </source>
</evidence>
<keyword evidence="2" id="KW-1003">Cell membrane</keyword>
<dbReference type="AlphaFoldDB" id="A0A372EFS6"/>
<dbReference type="GO" id="GO:0016887">
    <property type="term" value="F:ATP hydrolysis activity"/>
    <property type="evidence" value="ECO:0007669"/>
    <property type="project" value="InterPro"/>
</dbReference>
<dbReference type="PROSITE" id="PS50893">
    <property type="entry name" value="ABC_TRANSPORTER_2"/>
    <property type="match status" value="1"/>
</dbReference>
<dbReference type="SUPFAM" id="SSF52540">
    <property type="entry name" value="P-loop containing nucleoside triphosphate hydrolases"/>
    <property type="match status" value="1"/>
</dbReference>
<dbReference type="InterPro" id="IPR003439">
    <property type="entry name" value="ABC_transporter-like_ATP-bd"/>
</dbReference>
<accession>A0A372EFS6</accession>
<feature type="transmembrane region" description="Helical" evidence="8">
    <location>
        <begin position="130"/>
        <end position="151"/>
    </location>
</feature>
<feature type="domain" description="ABC transmembrane type-1" evidence="10">
    <location>
        <begin position="17"/>
        <end position="298"/>
    </location>
</feature>
<evidence type="ECO:0000259" key="9">
    <source>
        <dbReference type="PROSITE" id="PS50893"/>
    </source>
</evidence>
<dbReference type="RefSeq" id="WP_116960495.1">
    <property type="nucleotide sequence ID" value="NZ_QVLS01000012.1"/>
</dbReference>
<evidence type="ECO:0000256" key="7">
    <source>
        <dbReference type="ARBA" id="ARBA00023136"/>
    </source>
</evidence>
<dbReference type="EMBL" id="QVLS01000012">
    <property type="protein sequence ID" value="RFP77283.1"/>
    <property type="molecule type" value="Genomic_DNA"/>
</dbReference>
<dbReference type="Pfam" id="PF00664">
    <property type="entry name" value="ABC_membrane"/>
    <property type="match status" value="1"/>
</dbReference>
<dbReference type="PANTHER" id="PTHR24221:SF654">
    <property type="entry name" value="ATP-BINDING CASSETTE SUB-FAMILY B MEMBER 6"/>
    <property type="match status" value="1"/>
</dbReference>
<protein>
    <submittedName>
        <fullName evidence="11">ATP-binding cassette domain-containing protein</fullName>
    </submittedName>
</protein>
<keyword evidence="6 8" id="KW-1133">Transmembrane helix</keyword>
<evidence type="ECO:0000313" key="11">
    <source>
        <dbReference type="EMBL" id="RFP77283.1"/>
    </source>
</evidence>
<dbReference type="InterPro" id="IPR011527">
    <property type="entry name" value="ABC1_TM_dom"/>
</dbReference>
<proteinExistence type="predicted"/>
<evidence type="ECO:0000313" key="12">
    <source>
        <dbReference type="Proteomes" id="UP000261931"/>
    </source>
</evidence>
<dbReference type="GO" id="GO:0140359">
    <property type="term" value="F:ABC-type transporter activity"/>
    <property type="evidence" value="ECO:0007669"/>
    <property type="project" value="InterPro"/>
</dbReference>
<keyword evidence="5 11" id="KW-0067">ATP-binding</keyword>
<evidence type="ECO:0000256" key="6">
    <source>
        <dbReference type="ARBA" id="ARBA00022989"/>
    </source>
</evidence>
<keyword evidence="4" id="KW-0547">Nucleotide-binding</keyword>